<evidence type="ECO:0000259" key="2">
    <source>
        <dbReference type="Pfam" id="PF01273"/>
    </source>
</evidence>
<reference evidence="3" key="4">
    <citation type="submission" date="2025-09" db="UniProtKB">
        <authorList>
            <consortium name="Ensembl"/>
        </authorList>
    </citation>
    <scope>IDENTIFICATION</scope>
</reference>
<keyword evidence="4" id="KW-1185">Reference proteome</keyword>
<dbReference type="Proteomes" id="UP000008144">
    <property type="component" value="Chromosome 11"/>
</dbReference>
<feature type="transmembrane region" description="Helical" evidence="1">
    <location>
        <begin position="40"/>
        <end position="58"/>
    </location>
</feature>
<reference evidence="3" key="3">
    <citation type="submission" date="2025-08" db="UniProtKB">
        <authorList>
            <consortium name="Ensembl"/>
        </authorList>
    </citation>
    <scope>IDENTIFICATION</scope>
</reference>
<dbReference type="AlphaFoldDB" id="H2XKM7"/>
<dbReference type="HOGENOM" id="CLU_113139_0_0_1"/>
<name>H2XKM7_CIOIN</name>
<keyword evidence="1" id="KW-0812">Transmembrane</keyword>
<dbReference type="Gene3D" id="3.15.10.10">
    <property type="entry name" value="Bactericidal permeability-increasing protein, domain 1"/>
    <property type="match status" value="1"/>
</dbReference>
<dbReference type="SUPFAM" id="SSF55394">
    <property type="entry name" value="Bactericidal permeability-increasing protein, BPI"/>
    <property type="match status" value="1"/>
</dbReference>
<dbReference type="InterPro" id="IPR017943">
    <property type="entry name" value="Bactericidal_perm-incr_a/b_dom"/>
</dbReference>
<organism evidence="3 4">
    <name type="scientific">Ciona intestinalis</name>
    <name type="common">Transparent sea squirt</name>
    <name type="synonym">Ascidia intestinalis</name>
    <dbReference type="NCBI Taxonomy" id="7719"/>
    <lineage>
        <taxon>Eukaryota</taxon>
        <taxon>Metazoa</taxon>
        <taxon>Chordata</taxon>
        <taxon>Tunicata</taxon>
        <taxon>Ascidiacea</taxon>
        <taxon>Phlebobranchia</taxon>
        <taxon>Cionidae</taxon>
        <taxon>Ciona</taxon>
    </lineage>
</organism>
<keyword evidence="1" id="KW-1133">Transmembrane helix</keyword>
<reference evidence="4" key="1">
    <citation type="journal article" date="2002" name="Science">
        <title>The draft genome of Ciona intestinalis: insights into chordate and vertebrate origins.</title>
        <authorList>
            <person name="Dehal P."/>
            <person name="Satou Y."/>
            <person name="Campbell R.K."/>
            <person name="Chapman J."/>
            <person name="Degnan B."/>
            <person name="De Tomaso A."/>
            <person name="Davidson B."/>
            <person name="Di Gregorio A."/>
            <person name="Gelpke M."/>
            <person name="Goodstein D.M."/>
            <person name="Harafuji N."/>
            <person name="Hastings K.E."/>
            <person name="Ho I."/>
            <person name="Hotta K."/>
            <person name="Huang W."/>
            <person name="Kawashima T."/>
            <person name="Lemaire P."/>
            <person name="Martinez D."/>
            <person name="Meinertzhagen I.A."/>
            <person name="Necula S."/>
            <person name="Nonaka M."/>
            <person name="Putnam N."/>
            <person name="Rash S."/>
            <person name="Saiga H."/>
            <person name="Satake M."/>
            <person name="Terry A."/>
            <person name="Yamada L."/>
            <person name="Wang H.G."/>
            <person name="Awazu S."/>
            <person name="Azumi K."/>
            <person name="Boore J."/>
            <person name="Branno M."/>
            <person name="Chin-Bow S."/>
            <person name="DeSantis R."/>
            <person name="Doyle S."/>
            <person name="Francino P."/>
            <person name="Keys D.N."/>
            <person name="Haga S."/>
            <person name="Hayashi H."/>
            <person name="Hino K."/>
            <person name="Imai K.S."/>
            <person name="Inaba K."/>
            <person name="Kano S."/>
            <person name="Kobayashi K."/>
            <person name="Kobayashi M."/>
            <person name="Lee B.I."/>
            <person name="Makabe K.W."/>
            <person name="Manohar C."/>
            <person name="Matassi G."/>
            <person name="Medina M."/>
            <person name="Mochizuki Y."/>
            <person name="Mount S."/>
            <person name="Morishita T."/>
            <person name="Miura S."/>
            <person name="Nakayama A."/>
            <person name="Nishizaka S."/>
            <person name="Nomoto H."/>
            <person name="Ohta F."/>
            <person name="Oishi K."/>
            <person name="Rigoutsos I."/>
            <person name="Sano M."/>
            <person name="Sasaki A."/>
            <person name="Sasakura Y."/>
            <person name="Shoguchi E."/>
            <person name="Shin-i T."/>
            <person name="Spagnuolo A."/>
            <person name="Stainier D."/>
            <person name="Suzuki M.M."/>
            <person name="Tassy O."/>
            <person name="Takatori N."/>
            <person name="Tokuoka M."/>
            <person name="Yagi K."/>
            <person name="Yoshizaki F."/>
            <person name="Wada S."/>
            <person name="Zhang C."/>
            <person name="Hyatt P.D."/>
            <person name="Larimer F."/>
            <person name="Detter C."/>
            <person name="Doggett N."/>
            <person name="Glavina T."/>
            <person name="Hawkins T."/>
            <person name="Richardson P."/>
            <person name="Lucas S."/>
            <person name="Kohara Y."/>
            <person name="Levine M."/>
            <person name="Satoh N."/>
            <person name="Rokhsar D.S."/>
        </authorList>
    </citation>
    <scope>NUCLEOTIDE SEQUENCE [LARGE SCALE GENOMIC DNA]</scope>
</reference>
<keyword evidence="1" id="KW-0472">Membrane</keyword>
<evidence type="ECO:0000313" key="3">
    <source>
        <dbReference type="Ensembl" id="ENSCINP00000030209.1"/>
    </source>
</evidence>
<dbReference type="Pfam" id="PF01273">
    <property type="entry name" value="LBP_BPI_CETP"/>
    <property type="match status" value="1"/>
</dbReference>
<accession>H2XKM7</accession>
<dbReference type="InterPro" id="IPR017942">
    <property type="entry name" value="Lipid-bd_serum_glycop_N"/>
</dbReference>
<dbReference type="Ensembl" id="ENSCINT00000033958.1">
    <property type="protein sequence ID" value="ENSCINP00000030209.1"/>
    <property type="gene ID" value="ENSCING00000022560.1"/>
</dbReference>
<evidence type="ECO:0000313" key="4">
    <source>
        <dbReference type="Proteomes" id="UP000008144"/>
    </source>
</evidence>
<evidence type="ECO:0000256" key="1">
    <source>
        <dbReference type="SAM" id="Phobius"/>
    </source>
</evidence>
<dbReference type="GO" id="GO:0008289">
    <property type="term" value="F:lipid binding"/>
    <property type="evidence" value="ECO:0007669"/>
    <property type="project" value="InterPro"/>
</dbReference>
<dbReference type="GeneTree" id="ENSGT01100000263546"/>
<protein>
    <recommendedName>
        <fullName evidence="2">Lipid-binding serum glycoprotein N-terminal domain-containing protein</fullName>
    </recommendedName>
</protein>
<feature type="domain" description="Lipid-binding serum glycoprotein N-terminal" evidence="2">
    <location>
        <begin position="90"/>
        <end position="210"/>
    </location>
</feature>
<proteinExistence type="predicted"/>
<sequence>VSKLYVNYINIAVHDLLKTHLTDIKEYLRNVLEIRQSKKGYWLLLGIFIFIVFCGIWVRQGKPTTTAGKFFDAPECIAKILKNTDSLQPKNISLNDISGEWKLPIYGVANVHYALLHLKIYQFVMATATVQLTKFPNAVIRFSIEHGSFMIDGDYGFRHLIIEKSGHFTGEATDIYFDLNLVVSKTNTEQTPVNIQHCTASVYHVSLRTTGE</sequence>
<dbReference type="InParanoid" id="H2XKM7"/>
<reference evidence="3" key="2">
    <citation type="journal article" date="2008" name="Genome Biol.">
        <title>Improved genome assembly and evidence-based global gene model set for the chordate Ciona intestinalis: new insight into intron and operon populations.</title>
        <authorList>
            <person name="Satou Y."/>
            <person name="Mineta K."/>
            <person name="Ogasawara M."/>
            <person name="Sasakura Y."/>
            <person name="Shoguchi E."/>
            <person name="Ueno K."/>
            <person name="Yamada L."/>
            <person name="Matsumoto J."/>
            <person name="Wasserscheid J."/>
            <person name="Dewar K."/>
            <person name="Wiley G.B."/>
            <person name="Macmil S.L."/>
            <person name="Roe B.A."/>
            <person name="Zeller R.W."/>
            <person name="Hastings K.E."/>
            <person name="Lemaire P."/>
            <person name="Lindquist E."/>
            <person name="Endo T."/>
            <person name="Hotta K."/>
            <person name="Inaba K."/>
        </authorList>
    </citation>
    <scope>NUCLEOTIDE SEQUENCE [LARGE SCALE GENOMIC DNA]</scope>
    <source>
        <strain evidence="3">wild type</strain>
    </source>
</reference>
<dbReference type="EMBL" id="EAAA01000680">
    <property type="status" value="NOT_ANNOTATED_CDS"/>
    <property type="molecule type" value="Genomic_DNA"/>
</dbReference>